<feature type="region of interest" description="Disordered" evidence="1">
    <location>
        <begin position="1"/>
        <end position="21"/>
    </location>
</feature>
<feature type="region of interest" description="Disordered" evidence="1">
    <location>
        <begin position="77"/>
        <end position="102"/>
    </location>
</feature>
<protein>
    <submittedName>
        <fullName evidence="2">Uncharacterized protein</fullName>
    </submittedName>
</protein>
<comment type="caution">
    <text evidence="2">The sequence shown here is derived from an EMBL/GenBank/DDBJ whole genome shotgun (WGS) entry which is preliminary data.</text>
</comment>
<dbReference type="AlphaFoldDB" id="A0AAD9N2M2"/>
<evidence type="ECO:0000256" key="1">
    <source>
        <dbReference type="SAM" id="MobiDB-lite"/>
    </source>
</evidence>
<evidence type="ECO:0000313" key="3">
    <source>
        <dbReference type="Proteomes" id="UP001209878"/>
    </source>
</evidence>
<proteinExistence type="predicted"/>
<dbReference type="Proteomes" id="UP001209878">
    <property type="component" value="Unassembled WGS sequence"/>
</dbReference>
<accession>A0AAD9N2M2</accession>
<organism evidence="2 3">
    <name type="scientific">Ridgeia piscesae</name>
    <name type="common">Tubeworm</name>
    <dbReference type="NCBI Taxonomy" id="27915"/>
    <lineage>
        <taxon>Eukaryota</taxon>
        <taxon>Metazoa</taxon>
        <taxon>Spiralia</taxon>
        <taxon>Lophotrochozoa</taxon>
        <taxon>Annelida</taxon>
        <taxon>Polychaeta</taxon>
        <taxon>Sedentaria</taxon>
        <taxon>Canalipalpata</taxon>
        <taxon>Sabellida</taxon>
        <taxon>Siboglinidae</taxon>
        <taxon>Ridgeia</taxon>
    </lineage>
</organism>
<gene>
    <name evidence="2" type="ORF">NP493_2341g00027</name>
</gene>
<sequence>MRGCGRGGWERGSGGGGGAGGGGVRCGAVRGGAVRCGAVRCGAVRCGAVRCGAVRCVLFYNVEAAWALRNVFKGYPKTSPELQQTTTWRKQPADNPTGNARD</sequence>
<keyword evidence="3" id="KW-1185">Reference proteome</keyword>
<evidence type="ECO:0000313" key="2">
    <source>
        <dbReference type="EMBL" id="KAK2153188.1"/>
    </source>
</evidence>
<dbReference type="EMBL" id="JAODUO010002341">
    <property type="protein sequence ID" value="KAK2153188.1"/>
    <property type="molecule type" value="Genomic_DNA"/>
</dbReference>
<reference evidence="2" key="1">
    <citation type="journal article" date="2023" name="Mol. Biol. Evol.">
        <title>Third-Generation Sequencing Reveals the Adaptive Role of the Epigenome in Three Deep-Sea Polychaetes.</title>
        <authorList>
            <person name="Perez M."/>
            <person name="Aroh O."/>
            <person name="Sun Y."/>
            <person name="Lan Y."/>
            <person name="Juniper S.K."/>
            <person name="Young C.R."/>
            <person name="Angers B."/>
            <person name="Qian P.Y."/>
        </authorList>
    </citation>
    <scope>NUCLEOTIDE SEQUENCE</scope>
    <source>
        <strain evidence="2">R07B-5</strain>
    </source>
</reference>
<name>A0AAD9N2M2_RIDPI</name>
<feature type="compositionally biased region" description="Polar residues" evidence="1">
    <location>
        <begin position="80"/>
        <end position="102"/>
    </location>
</feature>